<evidence type="ECO:0000313" key="18">
    <source>
        <dbReference type="Proteomes" id="UP000276526"/>
    </source>
</evidence>
<feature type="domain" description="HTH dtxR-type" evidence="16">
    <location>
        <begin position="6"/>
        <end position="68"/>
    </location>
</feature>
<dbReference type="SMART" id="SM00529">
    <property type="entry name" value="HTH_DTXR"/>
    <property type="match status" value="1"/>
</dbReference>
<dbReference type="GO" id="GO:0046983">
    <property type="term" value="F:protein dimerization activity"/>
    <property type="evidence" value="ECO:0007669"/>
    <property type="project" value="InterPro"/>
</dbReference>
<keyword evidence="7" id="KW-0408">Iron</keyword>
<dbReference type="InterPro" id="IPR036421">
    <property type="entry name" value="Fe_dep_repressor_sf"/>
</dbReference>
<evidence type="ECO:0000256" key="6">
    <source>
        <dbReference type="ARBA" id="ARBA00022491"/>
    </source>
</evidence>
<organism evidence="17 18">
    <name type="scientific">Corynebacterium bovis</name>
    <dbReference type="NCBI Taxonomy" id="36808"/>
    <lineage>
        <taxon>Bacteria</taxon>
        <taxon>Bacillati</taxon>
        <taxon>Actinomycetota</taxon>
        <taxon>Actinomycetes</taxon>
        <taxon>Mycobacteriales</taxon>
        <taxon>Corynebacteriaceae</taxon>
        <taxon>Corynebacterium</taxon>
    </lineage>
</organism>
<dbReference type="GO" id="GO:0046914">
    <property type="term" value="F:transition metal ion binding"/>
    <property type="evidence" value="ECO:0007669"/>
    <property type="project" value="InterPro"/>
</dbReference>
<dbReference type="Pfam" id="PF01325">
    <property type="entry name" value="Fe_dep_repress"/>
    <property type="match status" value="1"/>
</dbReference>
<keyword evidence="6" id="KW-0678">Repressor</keyword>
<keyword evidence="9" id="KW-0238">DNA-binding</keyword>
<evidence type="ECO:0000256" key="14">
    <source>
        <dbReference type="ARBA" id="ARBA00032618"/>
    </source>
</evidence>
<evidence type="ECO:0000256" key="4">
    <source>
        <dbReference type="ARBA" id="ARBA00016140"/>
    </source>
</evidence>
<evidence type="ECO:0000256" key="8">
    <source>
        <dbReference type="ARBA" id="ARBA00023015"/>
    </source>
</evidence>
<name>A0A3R8PIR4_9CORY</name>
<dbReference type="GO" id="GO:0005737">
    <property type="term" value="C:cytoplasm"/>
    <property type="evidence" value="ECO:0007669"/>
    <property type="project" value="UniProtKB-SubCell"/>
</dbReference>
<gene>
    <name evidence="17" type="ORF">CXF48_03665</name>
</gene>
<evidence type="ECO:0000259" key="16">
    <source>
        <dbReference type="PROSITE" id="PS50944"/>
    </source>
</evidence>
<sequence>MHVSDLPDRSQDYLKKIYDLQEWGSAGASLTDLARELGQRPSTASEAVKRLVSLGLVVHAPYGDITLSDDGRRLALMMVRRHRLLETYLLRELGYAVDEVHDEAEVLEHAVSDLFIERIDAAMGRPARDPHGDPIPDADGVVTAPSVVPLTDAATGDRLVVDRVSDRDPALLRYLQQQGILPGAVIEVLERPYPDMAQLRIIGAGEGDAAGDGGEVAGGSDAARPLTVQLSVASLDAVLCRENGSA</sequence>
<dbReference type="InterPro" id="IPR022687">
    <property type="entry name" value="HTH_DTXR"/>
</dbReference>
<evidence type="ECO:0000256" key="10">
    <source>
        <dbReference type="ARBA" id="ARBA00023159"/>
    </source>
</evidence>
<comment type="similarity">
    <text evidence="2">Belongs to the DtxR/MntR family.</text>
</comment>
<dbReference type="AlphaFoldDB" id="A0A3R8PIR4"/>
<dbReference type="EMBL" id="PQNK01000004">
    <property type="protein sequence ID" value="RRO87271.1"/>
    <property type="molecule type" value="Genomic_DNA"/>
</dbReference>
<evidence type="ECO:0000256" key="5">
    <source>
        <dbReference type="ARBA" id="ARBA00022490"/>
    </source>
</evidence>
<evidence type="ECO:0000256" key="3">
    <source>
        <dbReference type="ARBA" id="ARBA00011738"/>
    </source>
</evidence>
<keyword evidence="8" id="KW-0805">Transcription regulation</keyword>
<comment type="subcellular location">
    <subcellularLocation>
        <location evidence="1">Cytoplasm</location>
    </subcellularLocation>
</comment>
<reference evidence="17 18" key="1">
    <citation type="submission" date="2018-01" db="EMBL/GenBank/DDBJ databases">
        <title>Twenty Corynebacterium bovis Genomes.</title>
        <authorList>
            <person name="Gulvik C.A."/>
        </authorList>
    </citation>
    <scope>NUCLEOTIDE SEQUENCE [LARGE SCALE GENOMIC DNA]</scope>
    <source>
        <strain evidence="17 18">F6900</strain>
    </source>
</reference>
<evidence type="ECO:0000256" key="1">
    <source>
        <dbReference type="ARBA" id="ARBA00004496"/>
    </source>
</evidence>
<keyword evidence="11" id="KW-0804">Transcription</keyword>
<dbReference type="InterPro" id="IPR036390">
    <property type="entry name" value="WH_DNA-bd_sf"/>
</dbReference>
<dbReference type="SMART" id="SM00899">
    <property type="entry name" value="FeoA"/>
    <property type="match status" value="1"/>
</dbReference>
<accession>A0A3R8PIR4</accession>
<dbReference type="SUPFAM" id="SSF47979">
    <property type="entry name" value="Iron-dependent repressor protein, dimerization domain"/>
    <property type="match status" value="1"/>
</dbReference>
<evidence type="ECO:0000256" key="9">
    <source>
        <dbReference type="ARBA" id="ARBA00023125"/>
    </source>
</evidence>
<dbReference type="SUPFAM" id="SSF46785">
    <property type="entry name" value="Winged helix' DNA-binding domain"/>
    <property type="match status" value="1"/>
</dbReference>
<dbReference type="Pfam" id="PF02742">
    <property type="entry name" value="Fe_dep_repr_C"/>
    <property type="match status" value="1"/>
</dbReference>
<dbReference type="InterPro" id="IPR050536">
    <property type="entry name" value="DtxR_MntR_Metal-Reg"/>
</dbReference>
<comment type="subunit">
    <text evidence="3">Homodimer.</text>
</comment>
<dbReference type="PROSITE" id="PS50944">
    <property type="entry name" value="HTH_DTXR"/>
    <property type="match status" value="1"/>
</dbReference>
<dbReference type="PANTHER" id="PTHR33238">
    <property type="entry name" value="IRON (METAL) DEPENDENT REPRESSOR, DTXR FAMILY"/>
    <property type="match status" value="1"/>
</dbReference>
<evidence type="ECO:0000256" key="13">
    <source>
        <dbReference type="ARBA" id="ARBA00032593"/>
    </source>
</evidence>
<dbReference type="FunFam" id="1.10.60.10:FF:000004">
    <property type="entry name" value="DtxR family transcriptional regulator"/>
    <property type="match status" value="1"/>
</dbReference>
<evidence type="ECO:0000256" key="2">
    <source>
        <dbReference type="ARBA" id="ARBA00007871"/>
    </source>
</evidence>
<dbReference type="InterPro" id="IPR038157">
    <property type="entry name" value="FeoA_core_dom"/>
</dbReference>
<dbReference type="GO" id="GO:0003700">
    <property type="term" value="F:DNA-binding transcription factor activity"/>
    <property type="evidence" value="ECO:0007669"/>
    <property type="project" value="InterPro"/>
</dbReference>
<dbReference type="GO" id="GO:0045892">
    <property type="term" value="P:negative regulation of DNA-templated transcription"/>
    <property type="evidence" value="ECO:0007669"/>
    <property type="project" value="TreeGrafter"/>
</dbReference>
<dbReference type="Gene3D" id="1.10.60.10">
    <property type="entry name" value="Iron dependent repressor, metal binding and dimerisation domain"/>
    <property type="match status" value="1"/>
</dbReference>
<keyword evidence="12" id="KW-0464">Manganese</keyword>
<dbReference type="Gene3D" id="1.10.10.10">
    <property type="entry name" value="Winged helix-like DNA-binding domain superfamily/Winged helix DNA-binding domain"/>
    <property type="match status" value="1"/>
</dbReference>
<dbReference type="InterPro" id="IPR036388">
    <property type="entry name" value="WH-like_DNA-bd_sf"/>
</dbReference>
<dbReference type="Pfam" id="PF04023">
    <property type="entry name" value="FeoA"/>
    <property type="match status" value="1"/>
</dbReference>
<keyword evidence="10" id="KW-0010">Activator</keyword>
<evidence type="ECO:0000313" key="17">
    <source>
        <dbReference type="EMBL" id="RRO87271.1"/>
    </source>
</evidence>
<evidence type="ECO:0000256" key="11">
    <source>
        <dbReference type="ARBA" id="ARBA00023163"/>
    </source>
</evidence>
<dbReference type="InterPro" id="IPR022689">
    <property type="entry name" value="Iron_dep_repressor"/>
</dbReference>
<protein>
    <recommendedName>
        <fullName evidence="4">Diphtheria toxin repressor</fullName>
    </recommendedName>
    <alternativeName>
        <fullName evidence="14">Iron-dependent diphtheria tox regulatory element</fullName>
    </alternativeName>
    <alternativeName>
        <fullName evidence="13">Manganese transport regulator</fullName>
    </alternativeName>
    <alternativeName>
        <fullName evidence="15">Tox regulatory factor</fullName>
    </alternativeName>
</protein>
<dbReference type="SUPFAM" id="SSF50037">
    <property type="entry name" value="C-terminal domain of transcriptional repressors"/>
    <property type="match status" value="1"/>
</dbReference>
<evidence type="ECO:0000256" key="7">
    <source>
        <dbReference type="ARBA" id="ARBA00023004"/>
    </source>
</evidence>
<evidence type="ECO:0000256" key="12">
    <source>
        <dbReference type="ARBA" id="ARBA00023211"/>
    </source>
</evidence>
<dbReference type="InterPro" id="IPR001367">
    <property type="entry name" value="Fe_dep_repressor"/>
</dbReference>
<comment type="caution">
    <text evidence="17">The sequence shown here is derived from an EMBL/GenBank/DDBJ whole genome shotgun (WGS) entry which is preliminary data.</text>
</comment>
<dbReference type="RefSeq" id="WP_125172653.1">
    <property type="nucleotide sequence ID" value="NZ_JAPJOD010000003.1"/>
</dbReference>
<dbReference type="InterPro" id="IPR008988">
    <property type="entry name" value="Transcriptional_repressor_C"/>
</dbReference>
<dbReference type="GO" id="GO:0003677">
    <property type="term" value="F:DNA binding"/>
    <property type="evidence" value="ECO:0007669"/>
    <property type="project" value="UniProtKB-KW"/>
</dbReference>
<proteinExistence type="inferred from homology"/>
<dbReference type="Proteomes" id="UP000276526">
    <property type="component" value="Unassembled WGS sequence"/>
</dbReference>
<keyword evidence="5" id="KW-0963">Cytoplasm</keyword>
<dbReference type="Gene3D" id="2.30.30.90">
    <property type="match status" value="1"/>
</dbReference>
<evidence type="ECO:0000256" key="15">
    <source>
        <dbReference type="ARBA" id="ARBA00033329"/>
    </source>
</evidence>
<dbReference type="PANTHER" id="PTHR33238:SF11">
    <property type="entry name" value="TRANSCRIPTIONAL REGULATOR MNTR"/>
    <property type="match status" value="1"/>
</dbReference>
<dbReference type="InterPro" id="IPR007167">
    <property type="entry name" value="Fe-transptr_FeoA-like"/>
</dbReference>